<keyword evidence="2" id="KW-1185">Reference proteome</keyword>
<evidence type="ECO:0000313" key="2">
    <source>
        <dbReference type="Proteomes" id="UP001186974"/>
    </source>
</evidence>
<proteinExistence type="predicted"/>
<evidence type="ECO:0000313" key="1">
    <source>
        <dbReference type="EMBL" id="KAK3045265.1"/>
    </source>
</evidence>
<protein>
    <submittedName>
        <fullName evidence="1">Uncharacterized protein</fullName>
    </submittedName>
</protein>
<dbReference type="Proteomes" id="UP001186974">
    <property type="component" value="Unassembled WGS sequence"/>
</dbReference>
<organism evidence="1 2">
    <name type="scientific">Coniosporium uncinatum</name>
    <dbReference type="NCBI Taxonomy" id="93489"/>
    <lineage>
        <taxon>Eukaryota</taxon>
        <taxon>Fungi</taxon>
        <taxon>Dikarya</taxon>
        <taxon>Ascomycota</taxon>
        <taxon>Pezizomycotina</taxon>
        <taxon>Dothideomycetes</taxon>
        <taxon>Dothideomycetes incertae sedis</taxon>
        <taxon>Coniosporium</taxon>
    </lineage>
</organism>
<sequence length="236" mass="26010">MAHSINYHTLRVPKETAHVNYLASKFRTLRLHALQTSPNSFAAAYADEVTLPLLAWTRRLEQTGKEIFICKATPMNRSPTANDNDGDLDLLLLGEWIGMFTLCGPTPLSGFYLPLSGHTPGPEASETRWHMTALYTSPAHRGRGLAKKLIDASMRFARDYSGSLGPEVRTRLRLVVHPNNVVVKGLYGGLGFEDAGRCTLLEAYVASGEGKLVPVEGERDPGKWDDRIGVCMECLI</sequence>
<reference evidence="1" key="1">
    <citation type="submission" date="2024-09" db="EMBL/GenBank/DDBJ databases">
        <title>Black Yeasts Isolated from many extreme environments.</title>
        <authorList>
            <person name="Coleine C."/>
            <person name="Stajich J.E."/>
            <person name="Selbmann L."/>
        </authorList>
    </citation>
    <scope>NUCLEOTIDE SEQUENCE</scope>
    <source>
        <strain evidence="1">CCFEE 5737</strain>
    </source>
</reference>
<gene>
    <name evidence="1" type="ORF">LTS18_014159</name>
</gene>
<accession>A0ACC3CW52</accession>
<name>A0ACC3CW52_9PEZI</name>
<dbReference type="EMBL" id="JAWDJW010010824">
    <property type="protein sequence ID" value="KAK3045265.1"/>
    <property type="molecule type" value="Genomic_DNA"/>
</dbReference>
<comment type="caution">
    <text evidence="1">The sequence shown here is derived from an EMBL/GenBank/DDBJ whole genome shotgun (WGS) entry which is preliminary data.</text>
</comment>